<keyword evidence="4 9" id="KW-0547">Nucleotide-binding</keyword>
<feature type="region of interest" description="Interaction with tRNA" evidence="9">
    <location>
        <begin position="155"/>
        <end position="157"/>
    </location>
</feature>
<organism evidence="12 13">
    <name type="scientific">Candidatus Nitrospira allomarina</name>
    <dbReference type="NCBI Taxonomy" id="3020900"/>
    <lineage>
        <taxon>Bacteria</taxon>
        <taxon>Pseudomonadati</taxon>
        <taxon>Nitrospirota</taxon>
        <taxon>Nitrospiria</taxon>
        <taxon>Nitrospirales</taxon>
        <taxon>Nitrospiraceae</taxon>
        <taxon>Nitrospira</taxon>
    </lineage>
</organism>
<dbReference type="InterPro" id="IPR046885">
    <property type="entry name" value="MnmA-like_C"/>
</dbReference>
<dbReference type="RefSeq" id="WP_312645606.1">
    <property type="nucleotide sequence ID" value="NZ_CP116967.1"/>
</dbReference>
<dbReference type="PANTHER" id="PTHR11933:SF5">
    <property type="entry name" value="MITOCHONDRIAL TRNA-SPECIFIC 2-THIOURIDYLASE 1"/>
    <property type="match status" value="1"/>
</dbReference>
<dbReference type="GO" id="GO:0005524">
    <property type="term" value="F:ATP binding"/>
    <property type="evidence" value="ECO:0007669"/>
    <property type="project" value="UniProtKB-KW"/>
</dbReference>
<feature type="disulfide bond" description="Alternate" evidence="9">
    <location>
        <begin position="108"/>
        <end position="205"/>
    </location>
</feature>
<comment type="similarity">
    <text evidence="9">Belongs to the MnmA/TRMU family.</text>
</comment>
<evidence type="ECO:0000256" key="3">
    <source>
        <dbReference type="ARBA" id="ARBA00022694"/>
    </source>
</evidence>
<evidence type="ECO:0000256" key="4">
    <source>
        <dbReference type="ARBA" id="ARBA00022741"/>
    </source>
</evidence>
<dbReference type="Pfam" id="PF03054">
    <property type="entry name" value="tRNA_Me_trans"/>
    <property type="match status" value="1"/>
</dbReference>
<feature type="active site" description="Nucleophile" evidence="9">
    <location>
        <position position="108"/>
    </location>
</feature>
<keyword evidence="5 9" id="KW-0067">ATP-binding</keyword>
<keyword evidence="6 9" id="KW-0694">RNA-binding</keyword>
<keyword evidence="3 9" id="KW-0819">tRNA processing</keyword>
<evidence type="ECO:0000259" key="11">
    <source>
        <dbReference type="Pfam" id="PF20259"/>
    </source>
</evidence>
<dbReference type="GO" id="GO:0103016">
    <property type="term" value="F:tRNA-uridine 2-sulfurtransferase activity"/>
    <property type="evidence" value="ECO:0007669"/>
    <property type="project" value="UniProtKB-EC"/>
</dbReference>
<evidence type="ECO:0000313" key="12">
    <source>
        <dbReference type="EMBL" id="WNM58997.1"/>
    </source>
</evidence>
<evidence type="ECO:0000256" key="6">
    <source>
        <dbReference type="ARBA" id="ARBA00022884"/>
    </source>
</evidence>
<comment type="catalytic activity">
    <reaction evidence="8 9">
        <text>S-sulfanyl-L-cysteinyl-[protein] + uridine(34) in tRNA + AH2 + ATP = 2-thiouridine(34) in tRNA + L-cysteinyl-[protein] + A + AMP + diphosphate + H(+)</text>
        <dbReference type="Rhea" id="RHEA:47032"/>
        <dbReference type="Rhea" id="RHEA-COMP:10131"/>
        <dbReference type="Rhea" id="RHEA-COMP:11726"/>
        <dbReference type="Rhea" id="RHEA-COMP:11727"/>
        <dbReference type="Rhea" id="RHEA-COMP:11728"/>
        <dbReference type="ChEBI" id="CHEBI:13193"/>
        <dbReference type="ChEBI" id="CHEBI:15378"/>
        <dbReference type="ChEBI" id="CHEBI:17499"/>
        <dbReference type="ChEBI" id="CHEBI:29950"/>
        <dbReference type="ChEBI" id="CHEBI:30616"/>
        <dbReference type="ChEBI" id="CHEBI:33019"/>
        <dbReference type="ChEBI" id="CHEBI:61963"/>
        <dbReference type="ChEBI" id="CHEBI:65315"/>
        <dbReference type="ChEBI" id="CHEBI:87170"/>
        <dbReference type="ChEBI" id="CHEBI:456215"/>
        <dbReference type="EC" id="2.8.1.13"/>
    </reaction>
</comment>
<gene>
    <name evidence="9 12" type="primary">mnmA</name>
    <name evidence="12" type="ORF">PP769_04305</name>
</gene>
<dbReference type="AlphaFoldDB" id="A0AA96GCP5"/>
<dbReference type="InterPro" id="IPR046884">
    <property type="entry name" value="MnmA-like_central"/>
</dbReference>
<dbReference type="InterPro" id="IPR023382">
    <property type="entry name" value="MnmA-like_central_sf"/>
</dbReference>
<reference evidence="12 13" key="1">
    <citation type="submission" date="2023-01" db="EMBL/GenBank/DDBJ databases">
        <title>Cultivation and genomic characterization of new, ubiquitous marine nitrite-oxidizing bacteria from the Nitrospirales.</title>
        <authorList>
            <person name="Mueller A.J."/>
            <person name="Daebeler A."/>
            <person name="Herbold C.W."/>
            <person name="Kirkegaard R.H."/>
            <person name="Daims H."/>
        </authorList>
    </citation>
    <scope>NUCLEOTIDE SEQUENCE [LARGE SCALE GENOMIC DNA]</scope>
    <source>
        <strain evidence="12 13">VA</strain>
    </source>
</reference>
<dbReference type="EMBL" id="CP116967">
    <property type="protein sequence ID" value="WNM58997.1"/>
    <property type="molecule type" value="Genomic_DNA"/>
</dbReference>
<dbReference type="SUPFAM" id="SSF52402">
    <property type="entry name" value="Adenine nucleotide alpha hydrolases-like"/>
    <property type="match status" value="1"/>
</dbReference>
<dbReference type="NCBIfam" id="NF001138">
    <property type="entry name" value="PRK00143.1"/>
    <property type="match status" value="1"/>
</dbReference>
<evidence type="ECO:0000256" key="8">
    <source>
        <dbReference type="ARBA" id="ARBA00051542"/>
    </source>
</evidence>
<keyword evidence="9" id="KW-0963">Cytoplasm</keyword>
<dbReference type="NCBIfam" id="TIGR00420">
    <property type="entry name" value="trmU"/>
    <property type="match status" value="1"/>
</dbReference>
<evidence type="ECO:0000256" key="9">
    <source>
        <dbReference type="HAMAP-Rule" id="MF_00144"/>
    </source>
</evidence>
<dbReference type="Pfam" id="PF20258">
    <property type="entry name" value="tRNA_Me_trans_C"/>
    <property type="match status" value="1"/>
</dbReference>
<keyword evidence="13" id="KW-1185">Reference proteome</keyword>
<name>A0AA96GCP5_9BACT</name>
<keyword evidence="2 9" id="KW-0808">Transferase</keyword>
<comment type="function">
    <text evidence="9">Catalyzes the 2-thiolation of uridine at the wobble position (U34) of tRNA, leading to the formation of s(2)U34.</text>
</comment>
<feature type="active site" description="Cysteine persulfide intermediate" evidence="9">
    <location>
        <position position="205"/>
    </location>
</feature>
<feature type="site" description="Interaction with tRNA" evidence="9">
    <location>
        <position position="344"/>
    </location>
</feature>
<feature type="domain" description="tRNA-specific 2-thiouridylase MnmA-like central" evidence="11">
    <location>
        <begin position="214"/>
        <end position="277"/>
    </location>
</feature>
<dbReference type="CDD" id="cd01998">
    <property type="entry name" value="MnmA_TRMU-like"/>
    <property type="match status" value="1"/>
</dbReference>
<feature type="binding site" evidence="9">
    <location>
        <position position="132"/>
    </location>
    <ligand>
        <name>ATP</name>
        <dbReference type="ChEBI" id="CHEBI:30616"/>
    </ligand>
</feature>
<dbReference type="InterPro" id="IPR004506">
    <property type="entry name" value="MnmA-like"/>
</dbReference>
<dbReference type="GO" id="GO:0002143">
    <property type="term" value="P:tRNA wobble position uridine thiolation"/>
    <property type="evidence" value="ECO:0007669"/>
    <property type="project" value="TreeGrafter"/>
</dbReference>
<comment type="caution">
    <text evidence="9">Lacks conserved residue(s) required for the propagation of feature annotation.</text>
</comment>
<dbReference type="Proteomes" id="UP001302719">
    <property type="component" value="Chromosome"/>
</dbReference>
<feature type="binding site" evidence="9">
    <location>
        <begin position="12"/>
        <end position="19"/>
    </location>
    <ligand>
        <name>ATP</name>
        <dbReference type="ChEBI" id="CHEBI:30616"/>
    </ligand>
</feature>
<evidence type="ECO:0000313" key="13">
    <source>
        <dbReference type="Proteomes" id="UP001302719"/>
    </source>
</evidence>
<proteinExistence type="inferred from homology"/>
<feature type="region of interest" description="Interaction with tRNA" evidence="9">
    <location>
        <begin position="311"/>
        <end position="312"/>
    </location>
</feature>
<keyword evidence="1 9" id="KW-0820">tRNA-binding</keyword>
<evidence type="ECO:0000256" key="7">
    <source>
        <dbReference type="ARBA" id="ARBA00023157"/>
    </source>
</evidence>
<dbReference type="GO" id="GO:0005737">
    <property type="term" value="C:cytoplasm"/>
    <property type="evidence" value="ECO:0007669"/>
    <property type="project" value="UniProtKB-SubCell"/>
</dbReference>
<sequence>MPVSDSKRVVLGMSGGVDSSVAAKLLKQQGYDVIGVTLKVWEEEDATSVSKRWQERGCCKVGMARHVAELLGISHRVIDTRERFQKGVIDDFIGGYLQGTTPNPCVRCNERVKFEGLFQVADALGADYIATGHYANIKHDEGGTPLLVRGKDAKKDQSYFLYRIPPSWLSKMMFPLGDMEKPDVWREAEAMGLPVDELKESQEICFVTQGDYRQFLKQHAPQASTPGTFVDETGKELGQHQGVAFYTPGQRKGLGIAGGSRLYVQRVLPDMNMVVLGPAEDLDSRECLVSDLNIFSPESLQHANKIDVKFRYSSPPVPATYRWSDSTSITIRFDAPVRALSPGQSAVFYLGDRVLGGGIIQGPSPKKNIQMCVETDSAARPQR</sequence>
<dbReference type="Gene3D" id="2.40.30.10">
    <property type="entry name" value="Translation factors"/>
    <property type="match status" value="1"/>
</dbReference>
<feature type="domain" description="tRNA-specific 2-thiouridylase MnmA-like C-terminal" evidence="10">
    <location>
        <begin position="285"/>
        <end position="360"/>
    </location>
</feature>
<dbReference type="PANTHER" id="PTHR11933">
    <property type="entry name" value="TRNA 5-METHYLAMINOMETHYL-2-THIOURIDYLATE -METHYLTRANSFERASE"/>
    <property type="match status" value="1"/>
</dbReference>
<dbReference type="Gene3D" id="3.40.50.620">
    <property type="entry name" value="HUPs"/>
    <property type="match status" value="1"/>
</dbReference>
<dbReference type="Pfam" id="PF20259">
    <property type="entry name" value="tRNA_Me_trans_M"/>
    <property type="match status" value="1"/>
</dbReference>
<feature type="site" description="Interaction with tRNA" evidence="9">
    <location>
        <position position="133"/>
    </location>
</feature>
<comment type="subcellular location">
    <subcellularLocation>
        <location evidence="9">Cytoplasm</location>
    </subcellularLocation>
</comment>
<dbReference type="HAMAP" id="MF_00144">
    <property type="entry name" value="tRNA_thiouridyl_MnmA"/>
    <property type="match status" value="1"/>
</dbReference>
<dbReference type="KEGG" id="nall:PP769_04305"/>
<evidence type="ECO:0000256" key="5">
    <source>
        <dbReference type="ARBA" id="ARBA00022840"/>
    </source>
</evidence>
<evidence type="ECO:0000259" key="10">
    <source>
        <dbReference type="Pfam" id="PF20258"/>
    </source>
</evidence>
<dbReference type="InterPro" id="IPR014729">
    <property type="entry name" value="Rossmann-like_a/b/a_fold"/>
</dbReference>
<dbReference type="GO" id="GO:0000049">
    <property type="term" value="F:tRNA binding"/>
    <property type="evidence" value="ECO:0007669"/>
    <property type="project" value="UniProtKB-KW"/>
</dbReference>
<protein>
    <recommendedName>
        <fullName evidence="9">tRNA-specific 2-thiouridylase MnmA</fullName>
        <ecNumber evidence="9">2.8.1.13</ecNumber>
    </recommendedName>
</protein>
<evidence type="ECO:0000256" key="2">
    <source>
        <dbReference type="ARBA" id="ARBA00022679"/>
    </source>
</evidence>
<dbReference type="EC" id="2.8.1.13" evidence="9"/>
<feature type="binding site" evidence="9">
    <location>
        <position position="38"/>
    </location>
    <ligand>
        <name>ATP</name>
        <dbReference type="ChEBI" id="CHEBI:30616"/>
    </ligand>
</feature>
<evidence type="ECO:0000256" key="1">
    <source>
        <dbReference type="ARBA" id="ARBA00022555"/>
    </source>
</evidence>
<dbReference type="Gene3D" id="2.30.30.280">
    <property type="entry name" value="Adenine nucleotide alpha hydrolases-like domains"/>
    <property type="match status" value="1"/>
</dbReference>
<keyword evidence="7 9" id="KW-1015">Disulfide bond</keyword>
<accession>A0AA96GCP5</accession>